<dbReference type="PANTHER" id="PTHR31662">
    <property type="entry name" value="BNAANNG10740D PROTEIN-RELATED"/>
    <property type="match status" value="1"/>
</dbReference>
<dbReference type="STRING" id="4232.A0A251ULI0"/>
<organism evidence="6 7">
    <name type="scientific">Helianthus annuus</name>
    <name type="common">Common sunflower</name>
    <dbReference type="NCBI Taxonomy" id="4232"/>
    <lineage>
        <taxon>Eukaryota</taxon>
        <taxon>Viridiplantae</taxon>
        <taxon>Streptophyta</taxon>
        <taxon>Embryophyta</taxon>
        <taxon>Tracheophyta</taxon>
        <taxon>Spermatophyta</taxon>
        <taxon>Magnoliopsida</taxon>
        <taxon>eudicotyledons</taxon>
        <taxon>Gunneridae</taxon>
        <taxon>Pentapetalae</taxon>
        <taxon>asterids</taxon>
        <taxon>campanulids</taxon>
        <taxon>Asterales</taxon>
        <taxon>Asteraceae</taxon>
        <taxon>Asteroideae</taxon>
        <taxon>Heliantheae alliance</taxon>
        <taxon>Heliantheae</taxon>
        <taxon>Helianthus</taxon>
    </lineage>
</organism>
<reference evidence="5" key="3">
    <citation type="submission" date="2020-06" db="EMBL/GenBank/DDBJ databases">
        <title>Helianthus annuus Genome sequencing and assembly Release 2.</title>
        <authorList>
            <person name="Gouzy J."/>
            <person name="Langlade N."/>
            <person name="Munos S."/>
        </authorList>
    </citation>
    <scope>NUCLEOTIDE SEQUENCE</scope>
    <source>
        <tissue evidence="5">Leaves</tissue>
    </source>
</reference>
<dbReference type="FunCoup" id="A0A251ULI0">
    <property type="interactions" value="1902"/>
</dbReference>
<gene>
    <name evidence="6" type="ORF">HannXRQ_Chr05g0130791</name>
    <name evidence="5" type="ORF">HanXRQr2_Chr05g0194371</name>
</gene>
<evidence type="ECO:0000259" key="4">
    <source>
        <dbReference type="Pfam" id="PF22757"/>
    </source>
</evidence>
<dbReference type="OrthoDB" id="661680at2759"/>
<reference evidence="6" key="2">
    <citation type="submission" date="2017-02" db="EMBL/GenBank/DDBJ databases">
        <title>Sunflower complete genome.</title>
        <authorList>
            <person name="Langlade N."/>
            <person name="Munos S."/>
        </authorList>
    </citation>
    <scope>NUCLEOTIDE SEQUENCE [LARGE SCALE GENOMIC DNA]</scope>
    <source>
        <tissue evidence="6">Leaves</tissue>
    </source>
</reference>
<keyword evidence="6" id="KW-0238">DNA-binding</keyword>
<dbReference type="GO" id="GO:0006355">
    <property type="term" value="P:regulation of DNA-templated transcription"/>
    <property type="evidence" value="ECO:0007669"/>
    <property type="project" value="InterPro"/>
</dbReference>
<dbReference type="EMBL" id="CM007894">
    <property type="protein sequence ID" value="OTG23903.1"/>
    <property type="molecule type" value="Genomic_DNA"/>
</dbReference>
<name>A0A251ULI0_HELAN</name>
<dbReference type="OMA" id="CDWFENS"/>
<feature type="region of interest" description="Disordered" evidence="2">
    <location>
        <begin position="1"/>
        <end position="97"/>
    </location>
</feature>
<keyword evidence="7" id="KW-1185">Reference proteome</keyword>
<protein>
    <submittedName>
        <fullName evidence="6">Putative DNA-binding storekeeper protein-related transcriptional regulator</fullName>
    </submittedName>
    <submittedName>
        <fullName evidence="5">Transcription factor GeBP family</fullName>
    </submittedName>
</protein>
<feature type="compositionally biased region" description="Gly residues" evidence="2">
    <location>
        <begin position="230"/>
        <end position="242"/>
    </location>
</feature>
<feature type="domain" description="Glabrous enhancer-binding protein-like DBD" evidence="3">
    <location>
        <begin position="100"/>
        <end position="195"/>
    </location>
</feature>
<dbReference type="InParanoid" id="A0A251ULI0"/>
<feature type="compositionally biased region" description="Low complexity" evidence="2">
    <location>
        <begin position="1"/>
        <end position="13"/>
    </location>
</feature>
<dbReference type="AlphaFoldDB" id="A0A251ULI0"/>
<accession>A0A251ULI0</accession>
<feature type="domain" description="Glabrous enhancer-binding protein-like C-terminal" evidence="4">
    <location>
        <begin position="276"/>
        <end position="323"/>
    </location>
</feature>
<dbReference type="EMBL" id="MNCJ02000320">
    <property type="protein sequence ID" value="KAF5804200.1"/>
    <property type="molecule type" value="Genomic_DNA"/>
</dbReference>
<dbReference type="Pfam" id="PF22757">
    <property type="entry name" value="GeBP-like_C"/>
    <property type="match status" value="1"/>
</dbReference>
<dbReference type="PANTHER" id="PTHR31662:SF33">
    <property type="entry name" value="DNA-BINDING STOREKEEPER PROTEIN TRANSCRIPTIONAL REGULATOR-LIKE PROTEIN"/>
    <property type="match status" value="1"/>
</dbReference>
<sequence length="334" mass="36805">MAGSENEPTNSSSGEEEEEVSSQGSESESETQHTLEKNPQLPDPNINKPRSKNPISPLTHPTGKRPVPEAETETESSDLKRVKTMTSPDANNGGEKKQLFQRLWSEDNEIELIQGMISYVDEKGKDPVADVNDFHEFVKKSLHVDVNDRQMLAKARRLKKKFENNVARVVKNGKVRSFSNPHEKRMYELSKNLWGDESNKKAVMSSCSKKVKVKVNAMPKTNKSCKPLGSGSGSGSGSGNGDVGIEVGPNEVEVKVVQPLRSVGGFEPLDDIPITDEAIMNKGLELVAGPKKAEMEEKWKSLKVLELEHFMKKMDVLKEQAAVVLNAIANSVAK</sequence>
<proteinExistence type="inferred from homology"/>
<evidence type="ECO:0000256" key="1">
    <source>
        <dbReference type="ARBA" id="ARBA00010820"/>
    </source>
</evidence>
<comment type="similarity">
    <text evidence="1">Belongs to the GeBP family.</text>
</comment>
<evidence type="ECO:0000256" key="2">
    <source>
        <dbReference type="SAM" id="MobiDB-lite"/>
    </source>
</evidence>
<evidence type="ECO:0000313" key="6">
    <source>
        <dbReference type="EMBL" id="OTG23903.1"/>
    </source>
</evidence>
<dbReference type="GO" id="GO:0003677">
    <property type="term" value="F:DNA binding"/>
    <property type="evidence" value="ECO:0007669"/>
    <property type="project" value="UniProtKB-KW"/>
</dbReference>
<dbReference type="InterPro" id="IPR053933">
    <property type="entry name" value="GeBP-like_C"/>
</dbReference>
<dbReference type="Pfam" id="PF04504">
    <property type="entry name" value="GeBP-like_DBD"/>
    <property type="match status" value="1"/>
</dbReference>
<evidence type="ECO:0000313" key="7">
    <source>
        <dbReference type="Proteomes" id="UP000215914"/>
    </source>
</evidence>
<evidence type="ECO:0000259" key="3">
    <source>
        <dbReference type="Pfam" id="PF04504"/>
    </source>
</evidence>
<feature type="region of interest" description="Disordered" evidence="2">
    <location>
        <begin position="222"/>
        <end position="244"/>
    </location>
</feature>
<reference evidence="5 7" key="1">
    <citation type="journal article" date="2017" name="Nature">
        <title>The sunflower genome provides insights into oil metabolism, flowering and Asterid evolution.</title>
        <authorList>
            <person name="Badouin H."/>
            <person name="Gouzy J."/>
            <person name="Grassa C.J."/>
            <person name="Murat F."/>
            <person name="Staton S.E."/>
            <person name="Cottret L."/>
            <person name="Lelandais-Briere C."/>
            <person name="Owens G.L."/>
            <person name="Carrere S."/>
            <person name="Mayjonade B."/>
            <person name="Legrand L."/>
            <person name="Gill N."/>
            <person name="Kane N.C."/>
            <person name="Bowers J.E."/>
            <person name="Hubner S."/>
            <person name="Bellec A."/>
            <person name="Berard A."/>
            <person name="Berges H."/>
            <person name="Blanchet N."/>
            <person name="Boniface M.C."/>
            <person name="Brunel D."/>
            <person name="Catrice O."/>
            <person name="Chaidir N."/>
            <person name="Claudel C."/>
            <person name="Donnadieu C."/>
            <person name="Faraut T."/>
            <person name="Fievet G."/>
            <person name="Helmstetter N."/>
            <person name="King M."/>
            <person name="Knapp S.J."/>
            <person name="Lai Z."/>
            <person name="Le Paslier M.C."/>
            <person name="Lippi Y."/>
            <person name="Lorenzon L."/>
            <person name="Mandel J.R."/>
            <person name="Marage G."/>
            <person name="Marchand G."/>
            <person name="Marquand E."/>
            <person name="Bret-Mestries E."/>
            <person name="Morien E."/>
            <person name="Nambeesan S."/>
            <person name="Nguyen T."/>
            <person name="Pegot-Espagnet P."/>
            <person name="Pouilly N."/>
            <person name="Raftis F."/>
            <person name="Sallet E."/>
            <person name="Schiex T."/>
            <person name="Thomas J."/>
            <person name="Vandecasteele C."/>
            <person name="Vares D."/>
            <person name="Vear F."/>
            <person name="Vautrin S."/>
            <person name="Crespi M."/>
            <person name="Mangin B."/>
            <person name="Burke J.M."/>
            <person name="Salse J."/>
            <person name="Munos S."/>
            <person name="Vincourt P."/>
            <person name="Rieseberg L.H."/>
            <person name="Langlade N.B."/>
        </authorList>
    </citation>
    <scope>NUCLEOTIDE SEQUENCE [LARGE SCALE GENOMIC DNA]</scope>
    <source>
        <strain evidence="7">cv. SF193</strain>
        <tissue evidence="5">Leaves</tissue>
    </source>
</reference>
<dbReference type="Proteomes" id="UP000215914">
    <property type="component" value="Chromosome 5"/>
</dbReference>
<dbReference type="GO" id="GO:0005634">
    <property type="term" value="C:nucleus"/>
    <property type="evidence" value="ECO:0000318"/>
    <property type="project" value="GO_Central"/>
</dbReference>
<dbReference type="InterPro" id="IPR007592">
    <property type="entry name" value="GEBP"/>
</dbReference>
<evidence type="ECO:0000313" key="5">
    <source>
        <dbReference type="EMBL" id="KAF5804200.1"/>
    </source>
</evidence>
<dbReference type="Gramene" id="mRNA:HanXRQr2_Chr05g0194371">
    <property type="protein sequence ID" value="CDS:HanXRQr2_Chr05g0194371.1"/>
    <property type="gene ID" value="HanXRQr2_Chr05g0194371"/>
</dbReference>
<dbReference type="InterPro" id="IPR053932">
    <property type="entry name" value="GeBP-like_DBD"/>
</dbReference>